<evidence type="ECO:0008006" key="3">
    <source>
        <dbReference type="Google" id="ProtNLM"/>
    </source>
</evidence>
<dbReference type="RefSeq" id="WP_131726467.1">
    <property type="nucleotide sequence ID" value="NZ_CYTO01000009.1"/>
</dbReference>
<dbReference type="EMBL" id="CYUE01000020">
    <property type="protein sequence ID" value="CUK26294.1"/>
    <property type="molecule type" value="Genomic_DNA"/>
</dbReference>
<protein>
    <recommendedName>
        <fullName evidence="3">DUF2806 domain-containing protein</fullName>
    </recommendedName>
</protein>
<sequence>MTDQPSFEFVRNGTSLKLTGLGPVSQIAQYAADAIGVVGEPLGMVKDQLSSFRIQRAEAATIAMKRAEEIRKTEGLKLEPVSTKYLSNWLEGASCEDSLQDNVLELWAQLLSQSSSKFDARYLAYNEVLRKIGPQEAEVIRSFYNPLFLPAGGYELDGNLRRSFLSHDSESINETLLVLIFKLFQRGKLQFNANEFPKWNTCKNIFSHLLDGFLCELKVSYGETFMSLQTEGNPEIVLEHAGVAVVRSDSAVNEFGHRLTLKWATPTKIGEGLFSVLNRDRLNLDPDGDWQKTRIEYGKPTTRIPEKLRNHFSL</sequence>
<accession>A0A0P1IS04</accession>
<keyword evidence="2" id="KW-1185">Reference proteome</keyword>
<evidence type="ECO:0000313" key="2">
    <source>
        <dbReference type="Proteomes" id="UP000051184"/>
    </source>
</evidence>
<dbReference type="AlphaFoldDB" id="A0A0P1IS04"/>
<proteinExistence type="predicted"/>
<reference evidence="2" key="1">
    <citation type="submission" date="2015-09" db="EMBL/GenBank/DDBJ databases">
        <authorList>
            <person name="Rodrigo-Torres Lidia"/>
            <person name="Arahal R.David."/>
        </authorList>
    </citation>
    <scope>NUCLEOTIDE SEQUENCE [LARGE SCALE GENOMIC DNA]</scope>
    <source>
        <strain evidence="2">CECT 5114</strain>
    </source>
</reference>
<evidence type="ECO:0000313" key="1">
    <source>
        <dbReference type="EMBL" id="CUK26294.1"/>
    </source>
</evidence>
<name>A0A0P1IS04_9RHOB</name>
<dbReference type="Proteomes" id="UP000051184">
    <property type="component" value="Unassembled WGS sequence"/>
</dbReference>
<gene>
    <name evidence="1" type="ORF">TA5114_02103</name>
</gene>
<organism evidence="1 2">
    <name type="scientific">Cognatishimia activa</name>
    <dbReference type="NCBI Taxonomy" id="1715691"/>
    <lineage>
        <taxon>Bacteria</taxon>
        <taxon>Pseudomonadati</taxon>
        <taxon>Pseudomonadota</taxon>
        <taxon>Alphaproteobacteria</taxon>
        <taxon>Rhodobacterales</taxon>
        <taxon>Paracoccaceae</taxon>
        <taxon>Cognatishimia</taxon>
    </lineage>
</organism>